<dbReference type="HOGENOM" id="CLU_2004320_0_0_1"/>
<protein>
    <submittedName>
        <fullName evidence="1">Predicted protein</fullName>
    </submittedName>
</protein>
<reference evidence="1 2" key="1">
    <citation type="journal article" date="2008" name="Nature">
        <title>The genome of Laccaria bicolor provides insights into mycorrhizal symbiosis.</title>
        <authorList>
            <person name="Martin F."/>
            <person name="Aerts A."/>
            <person name="Ahren D."/>
            <person name="Brun A."/>
            <person name="Danchin E.G.J."/>
            <person name="Duchaussoy F."/>
            <person name="Gibon J."/>
            <person name="Kohler A."/>
            <person name="Lindquist E."/>
            <person name="Pereda V."/>
            <person name="Salamov A."/>
            <person name="Shapiro H.J."/>
            <person name="Wuyts J."/>
            <person name="Blaudez D."/>
            <person name="Buee M."/>
            <person name="Brokstein P."/>
            <person name="Canbaeck B."/>
            <person name="Cohen D."/>
            <person name="Courty P.E."/>
            <person name="Coutinho P.M."/>
            <person name="Delaruelle C."/>
            <person name="Detter J.C."/>
            <person name="Deveau A."/>
            <person name="DiFazio S."/>
            <person name="Duplessis S."/>
            <person name="Fraissinet-Tachet L."/>
            <person name="Lucic E."/>
            <person name="Frey-Klett P."/>
            <person name="Fourrey C."/>
            <person name="Feussner I."/>
            <person name="Gay G."/>
            <person name="Grimwood J."/>
            <person name="Hoegger P.J."/>
            <person name="Jain P."/>
            <person name="Kilaru S."/>
            <person name="Labbe J."/>
            <person name="Lin Y.C."/>
            <person name="Legue V."/>
            <person name="Le Tacon F."/>
            <person name="Marmeisse R."/>
            <person name="Melayah D."/>
            <person name="Montanini B."/>
            <person name="Muratet M."/>
            <person name="Nehls U."/>
            <person name="Niculita-Hirzel H."/>
            <person name="Oudot-Le Secq M.P."/>
            <person name="Peter M."/>
            <person name="Quesneville H."/>
            <person name="Rajashekar B."/>
            <person name="Reich M."/>
            <person name="Rouhier N."/>
            <person name="Schmutz J."/>
            <person name="Yin T."/>
            <person name="Chalot M."/>
            <person name="Henrissat B."/>
            <person name="Kuees U."/>
            <person name="Lucas S."/>
            <person name="Van de Peer Y."/>
            <person name="Podila G.K."/>
            <person name="Polle A."/>
            <person name="Pukkila P.J."/>
            <person name="Richardson P.M."/>
            <person name="Rouze P."/>
            <person name="Sanders I.R."/>
            <person name="Stajich J.E."/>
            <person name="Tunlid A."/>
            <person name="Tuskan G."/>
            <person name="Grigoriev I.V."/>
        </authorList>
    </citation>
    <scope>NUCLEOTIDE SEQUENCE [LARGE SCALE GENOMIC DNA]</scope>
    <source>
        <strain evidence="2">S238N-H82 / ATCC MYA-4686</strain>
    </source>
</reference>
<dbReference type="InParanoid" id="B0DJ00"/>
<name>B0DJ00_LACBS</name>
<dbReference type="KEGG" id="lbc:LACBIDRAFT_303132"/>
<dbReference type="AlphaFoldDB" id="B0DJ00"/>
<sequence length="124" mass="14056">MLFAEDVRAVLWVCLIAKTNVWMCIPQFIMLTKDGFPHLHCHVHSAIPGPPRLQQKIIPVRCSVKLALHHVTFPTHHHHPNVSTFLPVNEITFIIGSFLSGKPTVFQRSAPFRDVQPSSGTRYL</sequence>
<dbReference type="GeneID" id="6079507"/>
<dbReference type="EMBL" id="DS547113">
    <property type="protein sequence ID" value="EDR05321.1"/>
    <property type="molecule type" value="Genomic_DNA"/>
</dbReference>
<dbReference type="Proteomes" id="UP000001194">
    <property type="component" value="Unassembled WGS sequence"/>
</dbReference>
<gene>
    <name evidence="1" type="ORF">LACBIDRAFT_303132</name>
</gene>
<evidence type="ECO:0000313" key="1">
    <source>
        <dbReference type="EMBL" id="EDR05321.1"/>
    </source>
</evidence>
<keyword evidence="2" id="KW-1185">Reference proteome</keyword>
<proteinExistence type="predicted"/>
<organism evidence="2">
    <name type="scientific">Laccaria bicolor (strain S238N-H82 / ATCC MYA-4686)</name>
    <name type="common">Bicoloured deceiver</name>
    <name type="synonym">Laccaria laccata var. bicolor</name>
    <dbReference type="NCBI Taxonomy" id="486041"/>
    <lineage>
        <taxon>Eukaryota</taxon>
        <taxon>Fungi</taxon>
        <taxon>Dikarya</taxon>
        <taxon>Basidiomycota</taxon>
        <taxon>Agaricomycotina</taxon>
        <taxon>Agaricomycetes</taxon>
        <taxon>Agaricomycetidae</taxon>
        <taxon>Agaricales</taxon>
        <taxon>Agaricineae</taxon>
        <taxon>Hydnangiaceae</taxon>
        <taxon>Laccaria</taxon>
    </lineage>
</organism>
<accession>B0DJ00</accession>
<dbReference type="RefSeq" id="XP_001883879.1">
    <property type="nucleotide sequence ID" value="XM_001883844.1"/>
</dbReference>
<evidence type="ECO:0000313" key="2">
    <source>
        <dbReference type="Proteomes" id="UP000001194"/>
    </source>
</evidence>